<protein>
    <submittedName>
        <fullName evidence="1">Uncharacterized protein</fullName>
    </submittedName>
</protein>
<organism evidence="1 2">
    <name type="scientific">Kuenenia stuttgartiensis</name>
    <dbReference type="NCBI Taxonomy" id="174633"/>
    <lineage>
        <taxon>Bacteria</taxon>
        <taxon>Pseudomonadati</taxon>
        <taxon>Planctomycetota</taxon>
        <taxon>Candidatus Brocadiia</taxon>
        <taxon>Candidatus Brocadiales</taxon>
        <taxon>Candidatus Brocadiaceae</taxon>
        <taxon>Candidatus Kuenenia</taxon>
    </lineage>
</organism>
<evidence type="ECO:0000313" key="2">
    <source>
        <dbReference type="Proteomes" id="UP000501926"/>
    </source>
</evidence>
<proteinExistence type="predicted"/>
<reference evidence="1 2" key="1">
    <citation type="submission" date="2020-02" db="EMBL/GenBank/DDBJ databases">
        <title>Newly sequenced genome of strain CSTR1 showed variability in Candidatus Kuenenia stuttgartiensis genomes.</title>
        <authorList>
            <person name="Ding C."/>
            <person name="Adrian L."/>
        </authorList>
    </citation>
    <scope>NUCLEOTIDE SEQUENCE [LARGE SCALE GENOMIC DNA]</scope>
    <source>
        <strain evidence="1 2">CSTR1</strain>
    </source>
</reference>
<accession>A0A6G7GJA4</accession>
<dbReference type="EMBL" id="CP049055">
    <property type="protein sequence ID" value="QII09501.1"/>
    <property type="molecule type" value="Genomic_DNA"/>
</dbReference>
<dbReference type="Proteomes" id="UP000501926">
    <property type="component" value="Chromosome"/>
</dbReference>
<gene>
    <name evidence="1" type="ORF">KsCSTR_01220</name>
</gene>
<sequence length="42" mass="4994">MTFWYSERYWVNFTSGLKPMIISPLNPMLKHGVKAWTIFSKS</sequence>
<name>A0A6G7GJA4_KUEST</name>
<evidence type="ECO:0000313" key="1">
    <source>
        <dbReference type="EMBL" id="QII09501.1"/>
    </source>
</evidence>
<dbReference type="AlphaFoldDB" id="A0A6G7GJA4"/>